<dbReference type="Proteomes" id="UP001159364">
    <property type="component" value="Linkage Group LG06"/>
</dbReference>
<comment type="subcellular location">
    <subcellularLocation>
        <location evidence="1">Cell membrane</location>
        <topology evidence="1">Single-pass membrane protein</topology>
    </subcellularLocation>
</comment>
<dbReference type="GO" id="GO:0006952">
    <property type="term" value="P:defense response"/>
    <property type="evidence" value="ECO:0007669"/>
    <property type="project" value="UniProtKB-KW"/>
</dbReference>
<evidence type="ECO:0000256" key="1">
    <source>
        <dbReference type="ARBA" id="ARBA00004162"/>
    </source>
</evidence>
<dbReference type="GO" id="GO:0005886">
    <property type="term" value="C:plasma membrane"/>
    <property type="evidence" value="ECO:0007669"/>
    <property type="project" value="UniProtKB-SubCell"/>
</dbReference>
<sequence>MAVNPGYEEFEPFCKWQRGEEQDIIGLHLHGFKRDQVRVQLTNLGIIVVSGERLLDEGRGSRFRKEIRVSKDCKTNEIHAHMTNSILYVVMPKRAPSVLPSTQDQPTVLSQSSQEKEVAKPRTEDHNNVADHTATKPLSAGECSTGITLVKPPSCNSSKVWRIGSVMKLTIVIALLVGLVATVMHKYLQAPDIM</sequence>
<evidence type="ECO:0000256" key="5">
    <source>
        <dbReference type="RuleBase" id="RU003616"/>
    </source>
</evidence>
<dbReference type="Gene3D" id="2.60.40.790">
    <property type="match status" value="1"/>
</dbReference>
<keyword evidence="7" id="KW-1133">Transmembrane helix</keyword>
<feature type="compositionally biased region" description="Polar residues" evidence="6">
    <location>
        <begin position="99"/>
        <end position="113"/>
    </location>
</feature>
<feature type="region of interest" description="Disordered" evidence="6">
    <location>
        <begin position="98"/>
        <end position="132"/>
    </location>
</feature>
<evidence type="ECO:0000256" key="6">
    <source>
        <dbReference type="SAM" id="MobiDB-lite"/>
    </source>
</evidence>
<keyword evidence="7" id="KW-0472">Membrane</keyword>
<keyword evidence="7" id="KW-0812">Transmembrane</keyword>
<dbReference type="InterPro" id="IPR008978">
    <property type="entry name" value="HSP20-like_chaperone"/>
</dbReference>
<comment type="caution">
    <text evidence="9">The sequence shown here is derived from an EMBL/GenBank/DDBJ whole genome shotgun (WGS) entry which is preliminary data.</text>
</comment>
<evidence type="ECO:0000256" key="7">
    <source>
        <dbReference type="SAM" id="Phobius"/>
    </source>
</evidence>
<keyword evidence="2" id="KW-1003">Cell membrane</keyword>
<dbReference type="AlphaFoldDB" id="A0AAV8T8S0"/>
<accession>A0AAV8T8S0</accession>
<dbReference type="GO" id="GO:0034605">
    <property type="term" value="P:cellular response to heat"/>
    <property type="evidence" value="ECO:0007669"/>
    <property type="project" value="TreeGrafter"/>
</dbReference>
<organism evidence="9 10">
    <name type="scientific">Erythroxylum novogranatense</name>
    <dbReference type="NCBI Taxonomy" id="1862640"/>
    <lineage>
        <taxon>Eukaryota</taxon>
        <taxon>Viridiplantae</taxon>
        <taxon>Streptophyta</taxon>
        <taxon>Embryophyta</taxon>
        <taxon>Tracheophyta</taxon>
        <taxon>Spermatophyta</taxon>
        <taxon>Magnoliopsida</taxon>
        <taxon>eudicotyledons</taxon>
        <taxon>Gunneridae</taxon>
        <taxon>Pentapetalae</taxon>
        <taxon>rosids</taxon>
        <taxon>fabids</taxon>
        <taxon>Malpighiales</taxon>
        <taxon>Erythroxylaceae</taxon>
        <taxon>Erythroxylum</taxon>
    </lineage>
</organism>
<comment type="similarity">
    <text evidence="4 5">Belongs to the small heat shock protein (HSP20) family.</text>
</comment>
<feature type="compositionally biased region" description="Basic and acidic residues" evidence="6">
    <location>
        <begin position="114"/>
        <end position="129"/>
    </location>
</feature>
<dbReference type="Pfam" id="PF00011">
    <property type="entry name" value="HSP20"/>
    <property type="match status" value="1"/>
</dbReference>
<name>A0AAV8T8S0_9ROSI</name>
<feature type="domain" description="SHSP" evidence="8">
    <location>
        <begin position="4"/>
        <end position="110"/>
    </location>
</feature>
<dbReference type="EMBL" id="JAIWQS010000006">
    <property type="protein sequence ID" value="KAJ8763207.1"/>
    <property type="molecule type" value="Genomic_DNA"/>
</dbReference>
<dbReference type="InterPro" id="IPR002068">
    <property type="entry name" value="A-crystallin/Hsp20_dom"/>
</dbReference>
<evidence type="ECO:0000313" key="9">
    <source>
        <dbReference type="EMBL" id="KAJ8763207.1"/>
    </source>
</evidence>
<proteinExistence type="inferred from homology"/>
<evidence type="ECO:0000259" key="8">
    <source>
        <dbReference type="PROSITE" id="PS01031"/>
    </source>
</evidence>
<evidence type="ECO:0000313" key="10">
    <source>
        <dbReference type="Proteomes" id="UP001159364"/>
    </source>
</evidence>
<protein>
    <recommendedName>
        <fullName evidence="8">SHSP domain-containing protein</fullName>
    </recommendedName>
</protein>
<evidence type="ECO:0000256" key="3">
    <source>
        <dbReference type="ARBA" id="ARBA00022821"/>
    </source>
</evidence>
<dbReference type="PANTHER" id="PTHR43670">
    <property type="entry name" value="HEAT SHOCK PROTEIN 26"/>
    <property type="match status" value="1"/>
</dbReference>
<evidence type="ECO:0000256" key="2">
    <source>
        <dbReference type="ARBA" id="ARBA00022475"/>
    </source>
</evidence>
<dbReference type="SUPFAM" id="SSF49764">
    <property type="entry name" value="HSP20-like chaperones"/>
    <property type="match status" value="1"/>
</dbReference>
<dbReference type="CDD" id="cd06464">
    <property type="entry name" value="ACD_sHsps-like"/>
    <property type="match status" value="1"/>
</dbReference>
<keyword evidence="3" id="KW-0611">Plant defense</keyword>
<reference evidence="9 10" key="1">
    <citation type="submission" date="2021-09" db="EMBL/GenBank/DDBJ databases">
        <title>Genomic insights and catalytic innovation underlie evolution of tropane alkaloids biosynthesis.</title>
        <authorList>
            <person name="Wang Y.-J."/>
            <person name="Tian T."/>
            <person name="Huang J.-P."/>
            <person name="Huang S.-X."/>
        </authorList>
    </citation>
    <scope>NUCLEOTIDE SEQUENCE [LARGE SCALE GENOMIC DNA]</scope>
    <source>
        <strain evidence="9">KIB-2018</strain>
        <tissue evidence="9">Leaf</tissue>
    </source>
</reference>
<gene>
    <name evidence="9" type="ORF">K2173_025592</name>
</gene>
<dbReference type="PANTHER" id="PTHR43670:SF118">
    <property type="entry name" value="HSP20_ALPHA CRYSTALLIN FAMILY PROTEIN"/>
    <property type="match status" value="1"/>
</dbReference>
<keyword evidence="10" id="KW-1185">Reference proteome</keyword>
<evidence type="ECO:0000256" key="4">
    <source>
        <dbReference type="PROSITE-ProRule" id="PRU00285"/>
    </source>
</evidence>
<dbReference type="PROSITE" id="PS01031">
    <property type="entry name" value="SHSP"/>
    <property type="match status" value="1"/>
</dbReference>
<feature type="transmembrane region" description="Helical" evidence="7">
    <location>
        <begin position="169"/>
        <end position="188"/>
    </location>
</feature>